<proteinExistence type="predicted"/>
<dbReference type="EMBL" id="ML977142">
    <property type="protein sequence ID" value="KAF1990220.1"/>
    <property type="molecule type" value="Genomic_DNA"/>
</dbReference>
<reference evidence="1" key="1">
    <citation type="journal article" date="2020" name="Stud. Mycol.">
        <title>101 Dothideomycetes genomes: a test case for predicting lifestyles and emergence of pathogens.</title>
        <authorList>
            <person name="Haridas S."/>
            <person name="Albert R."/>
            <person name="Binder M."/>
            <person name="Bloem J."/>
            <person name="Labutti K."/>
            <person name="Salamov A."/>
            <person name="Andreopoulos B."/>
            <person name="Baker S."/>
            <person name="Barry K."/>
            <person name="Bills G."/>
            <person name="Bluhm B."/>
            <person name="Cannon C."/>
            <person name="Castanera R."/>
            <person name="Culley D."/>
            <person name="Daum C."/>
            <person name="Ezra D."/>
            <person name="Gonzalez J."/>
            <person name="Henrissat B."/>
            <person name="Kuo A."/>
            <person name="Liang C."/>
            <person name="Lipzen A."/>
            <person name="Lutzoni F."/>
            <person name="Magnuson J."/>
            <person name="Mondo S."/>
            <person name="Nolan M."/>
            <person name="Ohm R."/>
            <person name="Pangilinan J."/>
            <person name="Park H.-J."/>
            <person name="Ramirez L."/>
            <person name="Alfaro M."/>
            <person name="Sun H."/>
            <person name="Tritt A."/>
            <person name="Yoshinaga Y."/>
            <person name="Zwiers L.-H."/>
            <person name="Turgeon B."/>
            <person name="Goodwin S."/>
            <person name="Spatafora J."/>
            <person name="Crous P."/>
            <person name="Grigoriev I."/>
        </authorList>
    </citation>
    <scope>NUCLEOTIDE SEQUENCE</scope>
    <source>
        <strain evidence="1">CBS 113979</strain>
    </source>
</reference>
<dbReference type="AlphaFoldDB" id="A0A6G1HB22"/>
<sequence>MTSALTEVQWFDRLNLVKQGVRDNFYVFKIILDELPPHLLYDQSASCRIIEALRVADNGPYGKRPLDPDEIPWDFEPLFLFFLDPAALRDLQKNAPRVTQWLRSHPRIFWDLNDCLANYQTCLKAVHESLEEWAYEELKSPSEMTIRGIGTMINHEIPKSLLHPPDDALRMRLELVLVPEQCLEELSLFHCCGILTRPQVHNVADIYLGLASRIFWPLNREELTPLNILEINDLFDAAAKISQLTKQPPHEVAGFKTQAMALLNVNVEADMDLLFAEVERFVAKTVRRNWIWDDVMGRGLWGVSELLSRVDEPEQGVKRKRDD</sequence>
<organism evidence="1 2">
    <name type="scientific">Aulographum hederae CBS 113979</name>
    <dbReference type="NCBI Taxonomy" id="1176131"/>
    <lineage>
        <taxon>Eukaryota</taxon>
        <taxon>Fungi</taxon>
        <taxon>Dikarya</taxon>
        <taxon>Ascomycota</taxon>
        <taxon>Pezizomycotina</taxon>
        <taxon>Dothideomycetes</taxon>
        <taxon>Pleosporomycetidae</taxon>
        <taxon>Aulographales</taxon>
        <taxon>Aulographaceae</taxon>
    </lineage>
</organism>
<evidence type="ECO:0000313" key="1">
    <source>
        <dbReference type="EMBL" id="KAF1990220.1"/>
    </source>
</evidence>
<gene>
    <name evidence="1" type="ORF">K402DRAFT_224333</name>
</gene>
<evidence type="ECO:0000313" key="2">
    <source>
        <dbReference type="Proteomes" id="UP000800041"/>
    </source>
</evidence>
<dbReference type="Proteomes" id="UP000800041">
    <property type="component" value="Unassembled WGS sequence"/>
</dbReference>
<protein>
    <submittedName>
        <fullName evidence="1">Uncharacterized protein</fullName>
    </submittedName>
</protein>
<keyword evidence="2" id="KW-1185">Reference proteome</keyword>
<name>A0A6G1HB22_9PEZI</name>
<accession>A0A6G1HB22</accession>